<evidence type="ECO:0000259" key="2">
    <source>
        <dbReference type="PROSITE" id="PS50072"/>
    </source>
</evidence>
<accession>A0AAE0ERN4</accession>
<dbReference type="GO" id="GO:0016018">
    <property type="term" value="F:cyclosporin A binding"/>
    <property type="evidence" value="ECO:0007669"/>
    <property type="project" value="TreeGrafter"/>
</dbReference>
<dbReference type="InterPro" id="IPR002130">
    <property type="entry name" value="Cyclophilin-type_PPIase_dom"/>
</dbReference>
<dbReference type="PANTHER" id="PTHR11071:SF561">
    <property type="entry name" value="PEPTIDYL-PROLYL CIS-TRANS ISOMERASE D-RELATED"/>
    <property type="match status" value="1"/>
</dbReference>
<dbReference type="Proteomes" id="UP001190700">
    <property type="component" value="Unassembled WGS sequence"/>
</dbReference>
<dbReference type="GO" id="GO:0003755">
    <property type="term" value="F:peptidyl-prolyl cis-trans isomerase activity"/>
    <property type="evidence" value="ECO:0007669"/>
    <property type="project" value="InterPro"/>
</dbReference>
<dbReference type="PANTHER" id="PTHR11071">
    <property type="entry name" value="PEPTIDYL-PROLYL CIS-TRANS ISOMERASE"/>
    <property type="match status" value="1"/>
</dbReference>
<keyword evidence="4" id="KW-1185">Reference proteome</keyword>
<dbReference type="Pfam" id="PF00160">
    <property type="entry name" value="Pro_isomerase"/>
    <property type="match status" value="1"/>
</dbReference>
<dbReference type="GO" id="GO:0006457">
    <property type="term" value="P:protein folding"/>
    <property type="evidence" value="ECO:0007669"/>
    <property type="project" value="TreeGrafter"/>
</dbReference>
<protein>
    <recommendedName>
        <fullName evidence="2">PPIase cyclophilin-type domain-containing protein</fullName>
    </recommendedName>
</protein>
<organism evidence="3 4">
    <name type="scientific">Cymbomonas tetramitiformis</name>
    <dbReference type="NCBI Taxonomy" id="36881"/>
    <lineage>
        <taxon>Eukaryota</taxon>
        <taxon>Viridiplantae</taxon>
        <taxon>Chlorophyta</taxon>
        <taxon>Pyramimonadophyceae</taxon>
        <taxon>Pyramimonadales</taxon>
        <taxon>Pyramimonadaceae</taxon>
        <taxon>Cymbomonas</taxon>
    </lineage>
</organism>
<dbReference type="Gene3D" id="2.40.100.10">
    <property type="entry name" value="Cyclophilin-like"/>
    <property type="match status" value="1"/>
</dbReference>
<dbReference type="InterPro" id="IPR029000">
    <property type="entry name" value="Cyclophilin-like_dom_sf"/>
</dbReference>
<name>A0AAE0ERN4_9CHLO</name>
<gene>
    <name evidence="3" type="ORF">CYMTET_52114</name>
</gene>
<sequence>MINPGRGATMGRKSLGSFSLDHTAFRANSCQLRKLRKVTARSPANRDLASQRSLTTTSQLSPTVFLEIGNAEESFGQLLFELQAEVAPETVENFRQLCTGEQVGVNSSLSYEGCDFEPYKGKYSYTCKGRGKNIYGAKKFVESNALSQCRHKTPGAGGGVYYGIEVDLDKDPNLIALAVPISGPGFGTSRFVIVRVGESPASMQQRILANLLVIGIMKQGEEILKTNMSTRESPTSILACGEVE</sequence>
<dbReference type="GO" id="GO:0005737">
    <property type="term" value="C:cytoplasm"/>
    <property type="evidence" value="ECO:0007669"/>
    <property type="project" value="TreeGrafter"/>
</dbReference>
<comment type="similarity">
    <text evidence="1">Belongs to the cyclophilin-type PPIase family.</text>
</comment>
<dbReference type="AlphaFoldDB" id="A0AAE0ERN4"/>
<feature type="domain" description="PPIase cyclophilin-type" evidence="2">
    <location>
        <begin position="65"/>
        <end position="226"/>
    </location>
</feature>
<proteinExistence type="inferred from homology"/>
<evidence type="ECO:0000313" key="3">
    <source>
        <dbReference type="EMBL" id="KAK3237834.1"/>
    </source>
</evidence>
<evidence type="ECO:0000313" key="4">
    <source>
        <dbReference type="Proteomes" id="UP001190700"/>
    </source>
</evidence>
<reference evidence="3 4" key="1">
    <citation type="journal article" date="2015" name="Genome Biol. Evol.">
        <title>Comparative Genomics of a Bacterivorous Green Alga Reveals Evolutionary Causalities and Consequences of Phago-Mixotrophic Mode of Nutrition.</title>
        <authorList>
            <person name="Burns J.A."/>
            <person name="Paasch A."/>
            <person name="Narechania A."/>
            <person name="Kim E."/>
        </authorList>
    </citation>
    <scope>NUCLEOTIDE SEQUENCE [LARGE SCALE GENOMIC DNA]</scope>
    <source>
        <strain evidence="3 4">PLY_AMNH</strain>
    </source>
</reference>
<evidence type="ECO:0000256" key="1">
    <source>
        <dbReference type="ARBA" id="ARBA00007365"/>
    </source>
</evidence>
<dbReference type="EMBL" id="LGRX02034424">
    <property type="protein sequence ID" value="KAK3237834.1"/>
    <property type="molecule type" value="Genomic_DNA"/>
</dbReference>
<dbReference type="PROSITE" id="PS50072">
    <property type="entry name" value="CSA_PPIASE_2"/>
    <property type="match status" value="1"/>
</dbReference>
<comment type="caution">
    <text evidence="3">The sequence shown here is derived from an EMBL/GenBank/DDBJ whole genome shotgun (WGS) entry which is preliminary data.</text>
</comment>
<dbReference type="SUPFAM" id="SSF50891">
    <property type="entry name" value="Cyclophilin-like"/>
    <property type="match status" value="1"/>
</dbReference>